<dbReference type="PANTHER" id="PTHR12757:SF1">
    <property type="entry name" value="PROTEIN SALIVARY GLANDS MARRED"/>
    <property type="match status" value="1"/>
</dbReference>
<dbReference type="SMR" id="A0A7M7J1Z3"/>
<dbReference type="InterPro" id="IPR008477">
    <property type="entry name" value="TNFAIP8-like"/>
</dbReference>
<proteinExistence type="predicted"/>
<dbReference type="Gene3D" id="1.20.1440.160">
    <property type="entry name" value="Tumor necrosis factor alpha-induced protein 8-like"/>
    <property type="match status" value="1"/>
</dbReference>
<dbReference type="EnsemblMetazoa" id="XM_016987365">
    <property type="protein sequence ID" value="XP_016842854"/>
    <property type="gene ID" value="LOC100115614"/>
</dbReference>
<sequence length="297" mass="32783">MCSLPCVAPPGMWAAEQERNPPLYTRLAAFSDTHRGETIDVVANFLFLHAKASPFVAWGTAVMELQSWLLYHLVAVSDCNQVMQSAATGGGVYPAGPGSGAMTTVTSGSRARDLGLRAQKKLLGRFAASNAGRSLLIDDATTSLLDNLYKLMERAARKSQQLDKKQPEKVLKNIVKLSIKIGLLYRNQQLGPADTAHIEEVRKALRSSAMVVMSFYELEFSYERSYLVKSLERCRAAVHALIKPHLTDKSQDRCDQVFDFLCHPDFLEAVFSHDSELRPTLGALVLDINKALETGQL</sequence>
<evidence type="ECO:0000313" key="1">
    <source>
        <dbReference type="EnsemblMetazoa" id="XP_016842854"/>
    </source>
</evidence>
<protein>
    <recommendedName>
        <fullName evidence="3">Tumor necrosis factor alpha-induced protein 8-like protein</fullName>
    </recommendedName>
</protein>
<dbReference type="Proteomes" id="UP000002358">
    <property type="component" value="Chromosome 2"/>
</dbReference>
<dbReference type="CTD" id="37751"/>
<reference evidence="1" key="1">
    <citation type="submission" date="2021-01" db="UniProtKB">
        <authorList>
            <consortium name="EnsemblMetazoa"/>
        </authorList>
    </citation>
    <scope>IDENTIFICATION</scope>
</reference>
<accession>A0A7M7J1Z3</accession>
<dbReference type="AlphaFoldDB" id="A0A7M7J1Z3"/>
<dbReference type="KEGG" id="nvi:100115614"/>
<dbReference type="GO" id="GO:0042981">
    <property type="term" value="P:regulation of apoptotic process"/>
    <property type="evidence" value="ECO:0007669"/>
    <property type="project" value="InterPro"/>
</dbReference>
<dbReference type="InParanoid" id="A0A7M7J1Z3"/>
<evidence type="ECO:0000313" key="2">
    <source>
        <dbReference type="Proteomes" id="UP000002358"/>
    </source>
</evidence>
<dbReference type="InterPro" id="IPR038355">
    <property type="entry name" value="TNFAIP8_sf"/>
</dbReference>
<evidence type="ECO:0008006" key="3">
    <source>
        <dbReference type="Google" id="ProtNLM"/>
    </source>
</evidence>
<dbReference type="FunFam" id="1.20.1440.160:FF:000001">
    <property type="entry name" value="Tumor necrosis factor alpha-induced protein 8-like 1"/>
    <property type="match status" value="1"/>
</dbReference>
<dbReference type="GO" id="GO:0005737">
    <property type="term" value="C:cytoplasm"/>
    <property type="evidence" value="ECO:0007669"/>
    <property type="project" value="TreeGrafter"/>
</dbReference>
<organism evidence="1 2">
    <name type="scientific">Nasonia vitripennis</name>
    <name type="common">Parasitic wasp</name>
    <dbReference type="NCBI Taxonomy" id="7425"/>
    <lineage>
        <taxon>Eukaryota</taxon>
        <taxon>Metazoa</taxon>
        <taxon>Ecdysozoa</taxon>
        <taxon>Arthropoda</taxon>
        <taxon>Hexapoda</taxon>
        <taxon>Insecta</taxon>
        <taxon>Pterygota</taxon>
        <taxon>Neoptera</taxon>
        <taxon>Endopterygota</taxon>
        <taxon>Hymenoptera</taxon>
        <taxon>Apocrita</taxon>
        <taxon>Proctotrupomorpha</taxon>
        <taxon>Chalcidoidea</taxon>
        <taxon>Pteromalidae</taxon>
        <taxon>Pteromalinae</taxon>
        <taxon>Nasonia</taxon>
    </lineage>
</organism>
<dbReference type="RefSeq" id="XP_016842854.1">
    <property type="nucleotide sequence ID" value="XM_016987365.2"/>
</dbReference>
<dbReference type="GeneID" id="100115614"/>
<name>A0A7M7J1Z3_NASVI</name>
<dbReference type="FunCoup" id="A0A7M7J1Z3">
    <property type="interactions" value="211"/>
</dbReference>
<keyword evidence="2" id="KW-1185">Reference proteome</keyword>
<dbReference type="PANTHER" id="PTHR12757">
    <property type="entry name" value="TUMOR NECROSIS FACTOR INDUCED PROTEIN"/>
    <property type="match status" value="1"/>
</dbReference>
<dbReference type="OrthoDB" id="10055976at2759"/>
<dbReference type="Pfam" id="PF05527">
    <property type="entry name" value="TNFAIP8"/>
    <property type="match status" value="1"/>
</dbReference>